<reference evidence="2" key="1">
    <citation type="journal article" date="2015" name="Genome Announc.">
        <title>Draft Genome Sequence of Tolypothrix boutellei Strain VB521301.</title>
        <authorList>
            <person name="Chandrababunaidu M.M."/>
            <person name="Singh D."/>
            <person name="Sen D."/>
            <person name="Bhan S."/>
            <person name="Das S."/>
            <person name="Gupta A."/>
            <person name="Adhikary S.P."/>
            <person name="Tripathy S."/>
        </authorList>
    </citation>
    <scope>NUCLEOTIDE SEQUENCE</scope>
    <source>
        <strain evidence="2">VB521301</strain>
    </source>
</reference>
<comment type="caution">
    <text evidence="2">The sequence shown here is derived from an EMBL/GenBank/DDBJ whole genome shotgun (WGS) entry which is preliminary data.</text>
</comment>
<dbReference type="InterPro" id="IPR054053">
    <property type="entry name" value="DUF6887"/>
</dbReference>
<dbReference type="EMBL" id="JHEG04000001">
    <property type="protein sequence ID" value="KAF3888663.1"/>
    <property type="molecule type" value="Genomic_DNA"/>
</dbReference>
<name>A0A0C1N5P8_9CYAN</name>
<evidence type="ECO:0000313" key="2">
    <source>
        <dbReference type="EMBL" id="KIE07816.1"/>
    </source>
</evidence>
<dbReference type="Pfam" id="PF21826">
    <property type="entry name" value="DUF6887"/>
    <property type="match status" value="1"/>
</dbReference>
<gene>
    <name evidence="2" type="ORF">DA73_0243285</name>
    <name evidence="1" type="ORF">DA73_0400026665</name>
</gene>
<dbReference type="Proteomes" id="UP000029738">
    <property type="component" value="Unassembled WGS sequence"/>
</dbReference>
<reference evidence="1" key="2">
    <citation type="submission" date="2019-11" db="EMBL/GenBank/DDBJ databases">
        <title>Improved Assembly of Tolypothrix boutellei genome.</title>
        <authorList>
            <person name="Sarangi A.N."/>
            <person name="Mukherjee M."/>
            <person name="Ghosh S."/>
            <person name="Singh D."/>
            <person name="Das A."/>
            <person name="Kant S."/>
            <person name="Prusty A."/>
            <person name="Tripathy S."/>
        </authorList>
    </citation>
    <scope>NUCLEOTIDE SEQUENCE</scope>
    <source>
        <strain evidence="1">VB521301</strain>
    </source>
</reference>
<keyword evidence="3" id="KW-1185">Reference proteome</keyword>
<dbReference type="OrthoDB" id="428065at2"/>
<dbReference type="AlphaFoldDB" id="A0A0C1N5P8"/>
<organism evidence="2">
    <name type="scientific">Tolypothrix bouteillei VB521301</name>
    <dbReference type="NCBI Taxonomy" id="1479485"/>
    <lineage>
        <taxon>Bacteria</taxon>
        <taxon>Bacillati</taxon>
        <taxon>Cyanobacteriota</taxon>
        <taxon>Cyanophyceae</taxon>
        <taxon>Nostocales</taxon>
        <taxon>Tolypothrichaceae</taxon>
        <taxon>Tolypothrix</taxon>
    </lineage>
</organism>
<sequence>MTQSNYEAMTEKQLREYVRLNPQDEDAFQHYLSIIRSRSGRVTVSTDDEFEAELRKRINQSQQ</sequence>
<dbReference type="RefSeq" id="WP_038089729.1">
    <property type="nucleotide sequence ID" value="NZ_JHEG04000001.1"/>
</dbReference>
<evidence type="ECO:0000313" key="1">
    <source>
        <dbReference type="EMBL" id="KAF3888663.1"/>
    </source>
</evidence>
<accession>A0A0C1N5P8</accession>
<protein>
    <submittedName>
        <fullName evidence="2">Uncharacterized protein</fullName>
    </submittedName>
</protein>
<proteinExistence type="predicted"/>
<evidence type="ECO:0000313" key="3">
    <source>
        <dbReference type="Proteomes" id="UP000029738"/>
    </source>
</evidence>
<dbReference type="EMBL" id="JHEG02000059">
    <property type="protein sequence ID" value="KIE07816.1"/>
    <property type="molecule type" value="Genomic_DNA"/>
</dbReference>